<name>A0A482V9H1_ASBVE</name>
<feature type="coiled-coil region" evidence="1">
    <location>
        <begin position="39"/>
        <end position="80"/>
    </location>
</feature>
<feature type="compositionally biased region" description="Low complexity" evidence="2">
    <location>
        <begin position="575"/>
        <end position="591"/>
    </location>
</feature>
<feature type="region of interest" description="Disordered" evidence="2">
    <location>
        <begin position="316"/>
        <end position="442"/>
    </location>
</feature>
<feature type="non-terminal residue" evidence="3">
    <location>
        <position position="591"/>
    </location>
</feature>
<feature type="compositionally biased region" description="Polar residues" evidence="2">
    <location>
        <begin position="554"/>
        <end position="564"/>
    </location>
</feature>
<evidence type="ECO:0000256" key="2">
    <source>
        <dbReference type="SAM" id="MobiDB-lite"/>
    </source>
</evidence>
<feature type="region of interest" description="Disordered" evidence="2">
    <location>
        <begin position="537"/>
        <end position="591"/>
    </location>
</feature>
<evidence type="ECO:0000313" key="3">
    <source>
        <dbReference type="EMBL" id="RZB39905.1"/>
    </source>
</evidence>
<gene>
    <name evidence="3" type="ORF">BDFB_010798</name>
</gene>
<accession>A0A482V9H1</accession>
<keyword evidence="4" id="KW-1185">Reference proteome</keyword>
<dbReference type="EMBL" id="QDEB01124180">
    <property type="protein sequence ID" value="RZB39905.1"/>
    <property type="molecule type" value="Genomic_DNA"/>
</dbReference>
<proteinExistence type="predicted"/>
<keyword evidence="1" id="KW-0175">Coiled coil</keyword>
<comment type="caution">
    <text evidence="3">The sequence shown here is derived from an EMBL/GenBank/DDBJ whole genome shotgun (WGS) entry which is preliminary data.</text>
</comment>
<protein>
    <submittedName>
        <fullName evidence="3">WASH complex subunit FAM21A</fullName>
    </submittedName>
</protein>
<sequence length="591" mass="66887">MSTNKPWERPWSMEEIIDNSDKWSLAGDVALLNTLKSFADNLLSKTTEINNNLHNLTNNLEETSLQLNIAQNEFQSLRNSQFIESRVYEDDETLPQVENVEKVEEKTEINHTEDIRLAALKGLKVLDHYFDKIEVSVSDSEDDDIDLPNYVLRPKDLYLDRPLPYVIGSEEWHKSLHVGLEVSSSDSETENVSDKFSESDSESDLQAIQDRSQIKETSDTSSEFDFLQKIENKQVKQDLFQSSDSEDQNSIPVQAPISNKNFAEELATKLGNVINQEVVEPEINRRPIQTKSHYGNCIHKKKSKLKWQRFPGDLFFDEPPPLDENKGLFSGGSGLFDDDDDDDAQYSTPTESKIEESPKLSKPTSLFDDSDDDIFGGKKQFLQSSKPPLISEEPPVLQEKKKPVGGVSIFGNTNLFDKKLLKRQPSSGDEEEDTKESKTGKKIDLFDDGDLFKEAKSVNKSENIPTKKINLFDSDDEDRRDDGYIKPKETKKISLFDDDDDLFKDDLFSANTTTTTTKKFGSGLFDDIDTHDDLFETKTESKPSRNLFDDLMSTPDNKNSINSDTKIDKKDERNVAVVSGESSGGSKPPVH</sequence>
<evidence type="ECO:0000313" key="4">
    <source>
        <dbReference type="Proteomes" id="UP000292052"/>
    </source>
</evidence>
<reference evidence="3 4" key="1">
    <citation type="submission" date="2017-03" db="EMBL/GenBank/DDBJ databases">
        <title>Genome of the blue death feigning beetle - Asbolus verrucosus.</title>
        <authorList>
            <person name="Rider S.D."/>
        </authorList>
    </citation>
    <scope>NUCLEOTIDE SEQUENCE [LARGE SCALE GENOMIC DNA]</scope>
    <source>
        <strain evidence="3">Butters</strain>
        <tissue evidence="3">Head and leg muscle</tissue>
    </source>
</reference>
<dbReference type="AlphaFoldDB" id="A0A482V9H1"/>
<organism evidence="3 4">
    <name type="scientific">Asbolus verrucosus</name>
    <name type="common">Desert ironclad beetle</name>
    <dbReference type="NCBI Taxonomy" id="1661398"/>
    <lineage>
        <taxon>Eukaryota</taxon>
        <taxon>Metazoa</taxon>
        <taxon>Ecdysozoa</taxon>
        <taxon>Arthropoda</taxon>
        <taxon>Hexapoda</taxon>
        <taxon>Insecta</taxon>
        <taxon>Pterygota</taxon>
        <taxon>Neoptera</taxon>
        <taxon>Endopterygota</taxon>
        <taxon>Coleoptera</taxon>
        <taxon>Polyphaga</taxon>
        <taxon>Cucujiformia</taxon>
        <taxon>Tenebrionidae</taxon>
        <taxon>Pimeliinae</taxon>
        <taxon>Asbolus</taxon>
    </lineage>
</organism>
<feature type="region of interest" description="Disordered" evidence="2">
    <location>
        <begin position="183"/>
        <end position="220"/>
    </location>
</feature>
<dbReference type="STRING" id="1661398.A0A482V9H1"/>
<dbReference type="Proteomes" id="UP000292052">
    <property type="component" value="Unassembled WGS sequence"/>
</dbReference>
<feature type="compositionally biased region" description="Basic and acidic residues" evidence="2">
    <location>
        <begin position="565"/>
        <end position="574"/>
    </location>
</feature>
<dbReference type="OrthoDB" id="751084at2759"/>
<evidence type="ECO:0000256" key="1">
    <source>
        <dbReference type="SAM" id="Coils"/>
    </source>
</evidence>